<protein>
    <submittedName>
        <fullName evidence="2">Uncharacterized protein</fullName>
    </submittedName>
</protein>
<accession>A0A841R6V6</accession>
<name>A0A841R6V6_9SPIO</name>
<evidence type="ECO:0000256" key="1">
    <source>
        <dbReference type="SAM" id="MobiDB-lite"/>
    </source>
</evidence>
<dbReference type="EMBL" id="JACHGJ010000001">
    <property type="protein sequence ID" value="MBB6478937.1"/>
    <property type="molecule type" value="Genomic_DNA"/>
</dbReference>
<dbReference type="AlphaFoldDB" id="A0A841R6V6"/>
<keyword evidence="3" id="KW-1185">Reference proteome</keyword>
<dbReference type="RefSeq" id="WP_184743437.1">
    <property type="nucleotide sequence ID" value="NZ_JACHGJ010000001.1"/>
</dbReference>
<feature type="compositionally biased region" description="Polar residues" evidence="1">
    <location>
        <begin position="589"/>
        <end position="601"/>
    </location>
</feature>
<gene>
    <name evidence="2" type="ORF">HNR50_000570</name>
</gene>
<evidence type="ECO:0000313" key="3">
    <source>
        <dbReference type="Proteomes" id="UP000587760"/>
    </source>
</evidence>
<proteinExistence type="predicted"/>
<evidence type="ECO:0000313" key="2">
    <source>
        <dbReference type="EMBL" id="MBB6478937.1"/>
    </source>
</evidence>
<sequence>MSKSNESTSQLAGHLQRIPEFVSNDSMRREEFLSQIGNFASEHRKIFQSLCEHWEPGIDYNRFVRHSSGLRFAEKDLVNLLSRLKTAKCGLLKHKCEKGELKRNTIILSDTGDKSFYYHLVEDEMEIAQLSSVHPLVTVDTLADQGIIIPEAFIQILTPRNVSRSFFKKTRLEGQLFKIPTSDDYYFVATSQTLPLLVSMCTRRMLEGLKNSSILSYVAKLQSKPIMEIRKELTSKDPAFWRKISVTILDAREELLQKSRTVSKDFFSSCELIRYFSENEMKEMEQRRADEVEMFNELKTLAHEIAREEGYFIDQKGLNNKMEKAMNRWPDFKDKFYENFVKSKKKTQLPHIVYIGKKYIHRDNLYSYFVSNMAQFSADLLDEYKKLMESLLRTNNKSNVSVFYSNENFRNSIREKINDWDPMMIALLDRPAIVSEAIIHTAKRKMKVNDVTKIKSLLENYFESGKLKFKPLEVLFDLNILEIFQYAFLRIPVWKQLVIRILGRYDSYRKTFMGMSRPLLARQAENSLISSGPRKENIPDFSSMTKEERRAEYKKRQKQKQQFTRKSRAAMDKKDVQVKKRRYTKQEQNEAWNEFSDSFQQKQKKNKDDSHSLSDL</sequence>
<feature type="region of interest" description="Disordered" evidence="1">
    <location>
        <begin position="552"/>
        <end position="616"/>
    </location>
</feature>
<organism evidence="2 3">
    <name type="scientific">Spirochaeta isovalerica</name>
    <dbReference type="NCBI Taxonomy" id="150"/>
    <lineage>
        <taxon>Bacteria</taxon>
        <taxon>Pseudomonadati</taxon>
        <taxon>Spirochaetota</taxon>
        <taxon>Spirochaetia</taxon>
        <taxon>Spirochaetales</taxon>
        <taxon>Spirochaetaceae</taxon>
        <taxon>Spirochaeta</taxon>
    </lineage>
</organism>
<comment type="caution">
    <text evidence="2">The sequence shown here is derived from an EMBL/GenBank/DDBJ whole genome shotgun (WGS) entry which is preliminary data.</text>
</comment>
<feature type="compositionally biased region" description="Basic and acidic residues" evidence="1">
    <location>
        <begin position="569"/>
        <end position="588"/>
    </location>
</feature>
<feature type="compositionally biased region" description="Basic and acidic residues" evidence="1">
    <location>
        <begin position="606"/>
        <end position="616"/>
    </location>
</feature>
<reference evidence="2 3" key="1">
    <citation type="submission" date="2020-08" db="EMBL/GenBank/DDBJ databases">
        <title>Genomic Encyclopedia of Type Strains, Phase IV (KMG-IV): sequencing the most valuable type-strain genomes for metagenomic binning, comparative biology and taxonomic classification.</title>
        <authorList>
            <person name="Goeker M."/>
        </authorList>
    </citation>
    <scope>NUCLEOTIDE SEQUENCE [LARGE SCALE GENOMIC DNA]</scope>
    <source>
        <strain evidence="2 3">DSM 2461</strain>
    </source>
</reference>
<dbReference type="Proteomes" id="UP000587760">
    <property type="component" value="Unassembled WGS sequence"/>
</dbReference>
<feature type="compositionally biased region" description="Basic residues" evidence="1">
    <location>
        <begin position="552"/>
        <end position="568"/>
    </location>
</feature>